<keyword evidence="6" id="KW-1185">Reference proteome</keyword>
<dbReference type="Proteomes" id="UP000239576">
    <property type="component" value="Unassembled WGS sequence"/>
</dbReference>
<evidence type="ECO:0000256" key="1">
    <source>
        <dbReference type="ARBA" id="ARBA00022598"/>
    </source>
</evidence>
<organism evidence="5 6">
    <name type="scientific">Stenomitos frigidus ULC18</name>
    <dbReference type="NCBI Taxonomy" id="2107698"/>
    <lineage>
        <taxon>Bacteria</taxon>
        <taxon>Bacillati</taxon>
        <taxon>Cyanobacteriota</taxon>
        <taxon>Cyanophyceae</taxon>
        <taxon>Leptolyngbyales</taxon>
        <taxon>Leptolyngbyaceae</taxon>
        <taxon>Stenomitos</taxon>
    </lineage>
</organism>
<keyword evidence="1" id="KW-0436">Ligase</keyword>
<dbReference type="GO" id="GO:0006420">
    <property type="term" value="P:arginyl-tRNA aminoacylation"/>
    <property type="evidence" value="ECO:0007669"/>
    <property type="project" value="InterPro"/>
</dbReference>
<evidence type="ECO:0000256" key="3">
    <source>
        <dbReference type="ARBA" id="ARBA00022840"/>
    </source>
</evidence>
<dbReference type="GO" id="GO:0005524">
    <property type="term" value="F:ATP binding"/>
    <property type="evidence" value="ECO:0007669"/>
    <property type="project" value="UniProtKB-KW"/>
</dbReference>
<name>A0A2T1DYN7_9CYAN</name>
<protein>
    <recommendedName>
        <fullName evidence="4">DALR anticodon binding domain-containing protein</fullName>
    </recommendedName>
</protein>
<evidence type="ECO:0000313" key="5">
    <source>
        <dbReference type="EMBL" id="PSB25484.1"/>
    </source>
</evidence>
<feature type="domain" description="DALR anticodon binding" evidence="4">
    <location>
        <begin position="138"/>
        <end position="281"/>
    </location>
</feature>
<proteinExistence type="predicted"/>
<keyword evidence="2" id="KW-0547">Nucleotide-binding</keyword>
<gene>
    <name evidence="5" type="ORF">C7B82_22935</name>
</gene>
<dbReference type="InterPro" id="IPR008909">
    <property type="entry name" value="DALR_anticod-bd"/>
</dbReference>
<dbReference type="Gene3D" id="1.10.730.10">
    <property type="entry name" value="Isoleucyl-tRNA Synthetase, Domain 1"/>
    <property type="match status" value="1"/>
</dbReference>
<sequence>MATSAGKGAELKRLDSVLGAQAIPLKRTGKAMPLIYTSAIAHRLANQMTNQNDPAATIAAQLVDILLEALPDDLGALRGVTVQATVAGLIHFEVGDRAITVWLDQILTNSLPSQRWPPVPMAERERQAMLESAAIFEAQYAHARCCSLLRLAHREAFINLETLEALPCDWRLNSFTPLSWLTTSAQLSLNHPADRYLLVQLVDAFDRLSDPSPQRTLASLVRSAQAVSQAFQVFHRTHPLCDHTGQEPALVTAQLGLLMATQRILYWLLADGLHLCPVSEL</sequence>
<keyword evidence="3" id="KW-0067">ATP-binding</keyword>
<dbReference type="SUPFAM" id="SSF47323">
    <property type="entry name" value="Anticodon-binding domain of a subclass of class I aminoacyl-tRNA synthetases"/>
    <property type="match status" value="1"/>
</dbReference>
<dbReference type="SMART" id="SM00836">
    <property type="entry name" value="DALR_1"/>
    <property type="match status" value="1"/>
</dbReference>
<reference evidence="6" key="1">
    <citation type="submission" date="2018-02" db="EMBL/GenBank/DDBJ databases">
        <authorList>
            <person name="Moore K."/>
            <person name="Momper L."/>
        </authorList>
    </citation>
    <scope>NUCLEOTIDE SEQUENCE [LARGE SCALE GENOMIC DNA]</scope>
    <source>
        <strain evidence="6">ULC18</strain>
    </source>
</reference>
<evidence type="ECO:0000313" key="6">
    <source>
        <dbReference type="Proteomes" id="UP000239576"/>
    </source>
</evidence>
<dbReference type="EMBL" id="PVWK01000124">
    <property type="protein sequence ID" value="PSB25484.1"/>
    <property type="molecule type" value="Genomic_DNA"/>
</dbReference>
<dbReference type="GO" id="GO:0004814">
    <property type="term" value="F:arginine-tRNA ligase activity"/>
    <property type="evidence" value="ECO:0007669"/>
    <property type="project" value="InterPro"/>
</dbReference>
<reference evidence="5 6" key="2">
    <citation type="submission" date="2018-03" db="EMBL/GenBank/DDBJ databases">
        <title>The ancient ancestry and fast evolution of plastids.</title>
        <authorList>
            <person name="Moore K.R."/>
            <person name="Magnabosco C."/>
            <person name="Momper L."/>
            <person name="Gold D.A."/>
            <person name="Bosak T."/>
            <person name="Fournier G.P."/>
        </authorList>
    </citation>
    <scope>NUCLEOTIDE SEQUENCE [LARGE SCALE GENOMIC DNA]</scope>
    <source>
        <strain evidence="5 6">ULC18</strain>
    </source>
</reference>
<accession>A0A2T1DYN7</accession>
<dbReference type="AlphaFoldDB" id="A0A2T1DYN7"/>
<comment type="caution">
    <text evidence="5">The sequence shown here is derived from an EMBL/GenBank/DDBJ whole genome shotgun (WGS) entry which is preliminary data.</text>
</comment>
<dbReference type="InterPro" id="IPR009080">
    <property type="entry name" value="tRNAsynth_Ia_anticodon-bd"/>
</dbReference>
<evidence type="ECO:0000259" key="4">
    <source>
        <dbReference type="SMART" id="SM00836"/>
    </source>
</evidence>
<evidence type="ECO:0000256" key="2">
    <source>
        <dbReference type="ARBA" id="ARBA00022741"/>
    </source>
</evidence>